<name>A0A4V5UZL1_9ACTN</name>
<proteinExistence type="predicted"/>
<dbReference type="GO" id="GO:0016491">
    <property type="term" value="F:oxidoreductase activity"/>
    <property type="evidence" value="ECO:0007669"/>
    <property type="project" value="UniProtKB-KW"/>
</dbReference>
<dbReference type="RefSeq" id="WP_137247028.1">
    <property type="nucleotide sequence ID" value="NZ_SZQA01000008.1"/>
</dbReference>
<dbReference type="PANTHER" id="PTHR43157:SF31">
    <property type="entry name" value="PHOSPHATIDYLINOSITOL-GLYCAN BIOSYNTHESIS CLASS F PROTEIN"/>
    <property type="match status" value="1"/>
</dbReference>
<dbReference type="EMBL" id="SZQA01000008">
    <property type="protein sequence ID" value="TKK89113.1"/>
    <property type="molecule type" value="Genomic_DNA"/>
</dbReference>
<keyword evidence="3" id="KW-1185">Reference proteome</keyword>
<dbReference type="Pfam" id="PF00106">
    <property type="entry name" value="adh_short"/>
    <property type="match status" value="1"/>
</dbReference>
<dbReference type="Gene3D" id="3.40.50.720">
    <property type="entry name" value="NAD(P)-binding Rossmann-like Domain"/>
    <property type="match status" value="1"/>
</dbReference>
<dbReference type="AlphaFoldDB" id="A0A4V5UZL1"/>
<keyword evidence="1" id="KW-0560">Oxidoreductase</keyword>
<dbReference type="PANTHER" id="PTHR43157">
    <property type="entry name" value="PHOSPHATIDYLINOSITOL-GLYCAN BIOSYNTHESIS CLASS F PROTEIN-RELATED"/>
    <property type="match status" value="1"/>
</dbReference>
<sequence length="308" mass="32481">MAWTAADIADLSGKGAIVTGAGNGLGLLAAGELARRGAKVVFAVRDVTKGEAAAARVRSAAPKAEIVVSRLDLADLSSVRDFAGRMPEVFPNGLDILMNNAGVMALPRRLSVDGYETQFATNHLGHFALTGLLLSSLLLRPAPRVVTVSSSLHSRGRIDFDDLHGSRNYSPGRAYAQSKLANLLFAYELQRRAAATPLLSLAAHPGYSATGLQEAGPRMTGSRVRGLVMRVANAVIAQRAEMGVLPQLYAATAPRVPRGGYVGPDGRGGMRGYPTLVSSSAASHDETAARRLWDESEQLTGVRYSFSG</sequence>
<reference evidence="2 3" key="1">
    <citation type="submission" date="2019-04" db="EMBL/GenBank/DDBJ databases">
        <title>Herbidospora sp. NEAU-GS14.nov., a novel actinomycete isolated from soil.</title>
        <authorList>
            <person name="Han L."/>
        </authorList>
    </citation>
    <scope>NUCLEOTIDE SEQUENCE [LARGE SCALE GENOMIC DNA]</scope>
    <source>
        <strain evidence="2 3">NEAU-GS14</strain>
    </source>
</reference>
<dbReference type="InterPro" id="IPR036291">
    <property type="entry name" value="NAD(P)-bd_dom_sf"/>
</dbReference>
<evidence type="ECO:0000313" key="2">
    <source>
        <dbReference type="EMBL" id="TKK89113.1"/>
    </source>
</evidence>
<gene>
    <name evidence="2" type="ORF">FDA94_11440</name>
</gene>
<dbReference type="OrthoDB" id="4577644at2"/>
<dbReference type="PRINTS" id="PR00081">
    <property type="entry name" value="GDHRDH"/>
</dbReference>
<accession>A0A4V5UZL1</accession>
<evidence type="ECO:0000256" key="1">
    <source>
        <dbReference type="ARBA" id="ARBA00023002"/>
    </source>
</evidence>
<dbReference type="SUPFAM" id="SSF51735">
    <property type="entry name" value="NAD(P)-binding Rossmann-fold domains"/>
    <property type="match status" value="1"/>
</dbReference>
<dbReference type="Proteomes" id="UP000308705">
    <property type="component" value="Unassembled WGS sequence"/>
</dbReference>
<organism evidence="2 3">
    <name type="scientific">Herbidospora galbida</name>
    <dbReference type="NCBI Taxonomy" id="2575442"/>
    <lineage>
        <taxon>Bacteria</taxon>
        <taxon>Bacillati</taxon>
        <taxon>Actinomycetota</taxon>
        <taxon>Actinomycetes</taxon>
        <taxon>Streptosporangiales</taxon>
        <taxon>Streptosporangiaceae</taxon>
        <taxon>Herbidospora</taxon>
    </lineage>
</organism>
<comment type="caution">
    <text evidence="2">The sequence shown here is derived from an EMBL/GenBank/DDBJ whole genome shotgun (WGS) entry which is preliminary data.</text>
</comment>
<dbReference type="InterPro" id="IPR002347">
    <property type="entry name" value="SDR_fam"/>
</dbReference>
<protein>
    <submittedName>
        <fullName evidence="2">SDR family NAD(P)-dependent oxidoreductase</fullName>
    </submittedName>
</protein>
<dbReference type="NCBIfam" id="NF004846">
    <property type="entry name" value="PRK06197.1"/>
    <property type="match status" value="1"/>
</dbReference>
<evidence type="ECO:0000313" key="3">
    <source>
        <dbReference type="Proteomes" id="UP000308705"/>
    </source>
</evidence>